<dbReference type="PANTHER" id="PTHR43798:SF33">
    <property type="entry name" value="HYDROLASE, PUTATIVE (AFU_ORTHOLOGUE AFUA_2G14860)-RELATED"/>
    <property type="match status" value="1"/>
</dbReference>
<evidence type="ECO:0000256" key="1">
    <source>
        <dbReference type="ARBA" id="ARBA00010088"/>
    </source>
</evidence>
<feature type="domain" description="AB hydrolase-1" evidence="3">
    <location>
        <begin position="25"/>
        <end position="272"/>
    </location>
</feature>
<sequence length="284" mass="30330">MIGSVAGPGPRLAYERWQGGSGPALVLVHGGAHNLRVWDRTISGLTGIGPVIAYDLRGHGGSEGDGDQSLATHAADLGRVVDHLALRRPVIVGHSFGASIALTYANTVGSCRALVLLDALVRGMAATYHTSAADVASSLDAHSRFTGDDASADAWIERSVAMEPPEQRPVWKAVARRSLLRHAGRAAERPSREEVLALIEAQFGWTPEEMWEELTVPALLLLARTGEPPPAGPDEELRHSAVRRLARRPGVRVTWIDSDHNLPACRSAEVVAAITGWLSTTPAR</sequence>
<organism evidence="4 5">
    <name type="scientific">Geodermatophilus saharensis</name>
    <dbReference type="NCBI Taxonomy" id="1137994"/>
    <lineage>
        <taxon>Bacteria</taxon>
        <taxon>Bacillati</taxon>
        <taxon>Actinomycetota</taxon>
        <taxon>Actinomycetes</taxon>
        <taxon>Geodermatophilales</taxon>
        <taxon>Geodermatophilaceae</taxon>
        <taxon>Geodermatophilus</taxon>
    </lineage>
</organism>
<keyword evidence="5" id="KW-1185">Reference proteome</keyword>
<dbReference type="InterPro" id="IPR002410">
    <property type="entry name" value="Peptidase_S33"/>
</dbReference>
<accession>A0A239G948</accession>
<reference evidence="5" key="1">
    <citation type="submission" date="2017-06" db="EMBL/GenBank/DDBJ databases">
        <authorList>
            <person name="Varghese N."/>
            <person name="Submissions S."/>
        </authorList>
    </citation>
    <scope>NUCLEOTIDE SEQUENCE [LARGE SCALE GENOMIC DNA]</scope>
    <source>
        <strain evidence="5">DSM 45423</strain>
    </source>
</reference>
<evidence type="ECO:0000259" key="3">
    <source>
        <dbReference type="Pfam" id="PF12697"/>
    </source>
</evidence>
<dbReference type="Gene3D" id="3.40.50.1820">
    <property type="entry name" value="alpha/beta hydrolase"/>
    <property type="match status" value="1"/>
</dbReference>
<dbReference type="AlphaFoldDB" id="A0A239G948"/>
<dbReference type="InterPro" id="IPR000073">
    <property type="entry name" value="AB_hydrolase_1"/>
</dbReference>
<keyword evidence="2" id="KW-0378">Hydrolase</keyword>
<dbReference type="GO" id="GO:0006508">
    <property type="term" value="P:proteolysis"/>
    <property type="evidence" value="ECO:0007669"/>
    <property type="project" value="InterPro"/>
</dbReference>
<name>A0A239G948_9ACTN</name>
<dbReference type="GO" id="GO:0004177">
    <property type="term" value="F:aminopeptidase activity"/>
    <property type="evidence" value="ECO:0007669"/>
    <property type="project" value="UniProtKB-EC"/>
</dbReference>
<evidence type="ECO:0000313" key="4">
    <source>
        <dbReference type="EMBL" id="SNS65621.1"/>
    </source>
</evidence>
<gene>
    <name evidence="4" type="ORF">SAMN04488107_3341</name>
</gene>
<evidence type="ECO:0000256" key="2">
    <source>
        <dbReference type="ARBA" id="ARBA00022801"/>
    </source>
</evidence>
<dbReference type="InterPro" id="IPR029058">
    <property type="entry name" value="AB_hydrolase_fold"/>
</dbReference>
<dbReference type="GO" id="GO:0016020">
    <property type="term" value="C:membrane"/>
    <property type="evidence" value="ECO:0007669"/>
    <property type="project" value="TreeGrafter"/>
</dbReference>
<dbReference type="PRINTS" id="PR00793">
    <property type="entry name" value="PROAMNOPTASE"/>
</dbReference>
<dbReference type="EMBL" id="FZOH01000006">
    <property type="protein sequence ID" value="SNS65621.1"/>
    <property type="molecule type" value="Genomic_DNA"/>
</dbReference>
<protein>
    <submittedName>
        <fullName evidence="4">Pimeloyl-ACP methyl ester carboxylesterase</fullName>
    </submittedName>
</protein>
<dbReference type="OrthoDB" id="63519at2"/>
<dbReference type="PANTHER" id="PTHR43798">
    <property type="entry name" value="MONOACYLGLYCEROL LIPASE"/>
    <property type="match status" value="1"/>
</dbReference>
<comment type="similarity">
    <text evidence="1">Belongs to the peptidase S33 family.</text>
</comment>
<dbReference type="InterPro" id="IPR050266">
    <property type="entry name" value="AB_hydrolase_sf"/>
</dbReference>
<evidence type="ECO:0000313" key="5">
    <source>
        <dbReference type="Proteomes" id="UP000198386"/>
    </source>
</evidence>
<dbReference type="SUPFAM" id="SSF53474">
    <property type="entry name" value="alpha/beta-Hydrolases"/>
    <property type="match status" value="1"/>
</dbReference>
<proteinExistence type="inferred from homology"/>
<dbReference type="Proteomes" id="UP000198386">
    <property type="component" value="Unassembled WGS sequence"/>
</dbReference>
<dbReference type="RefSeq" id="WP_089404999.1">
    <property type="nucleotide sequence ID" value="NZ_FZOH01000006.1"/>
</dbReference>
<dbReference type="Pfam" id="PF12697">
    <property type="entry name" value="Abhydrolase_6"/>
    <property type="match status" value="1"/>
</dbReference>